<evidence type="ECO:0000313" key="6">
    <source>
        <dbReference type="EMBL" id="SNB78799.1"/>
    </source>
</evidence>
<proteinExistence type="predicted"/>
<evidence type="ECO:0000256" key="1">
    <source>
        <dbReference type="ARBA" id="ARBA00022714"/>
    </source>
</evidence>
<dbReference type="OrthoDB" id="7456916at2"/>
<name>A0A212S135_9PROT</name>
<evidence type="ECO:0000256" key="3">
    <source>
        <dbReference type="ARBA" id="ARBA00023004"/>
    </source>
</evidence>
<reference evidence="6 7" key="1">
    <citation type="submission" date="2017-06" db="EMBL/GenBank/DDBJ databases">
        <authorList>
            <person name="Kim H.J."/>
            <person name="Triplett B.A."/>
        </authorList>
    </citation>
    <scope>NUCLEOTIDE SEQUENCE [LARGE SCALE GENOMIC DNA]</scope>
    <source>
        <strain evidence="6 7">B29T1</strain>
    </source>
</reference>
<dbReference type="GO" id="GO:0051537">
    <property type="term" value="F:2 iron, 2 sulfur cluster binding"/>
    <property type="evidence" value="ECO:0007669"/>
    <property type="project" value="UniProtKB-KW"/>
</dbReference>
<dbReference type="PROSITE" id="PS51296">
    <property type="entry name" value="RIESKE"/>
    <property type="match status" value="1"/>
</dbReference>
<keyword evidence="3" id="KW-0408">Iron</keyword>
<keyword evidence="2" id="KW-0479">Metal-binding</keyword>
<dbReference type="RefSeq" id="WP_088562948.1">
    <property type="nucleotide sequence ID" value="NZ_FYEH01000019.1"/>
</dbReference>
<dbReference type="EMBL" id="FYEH01000019">
    <property type="protein sequence ID" value="SNB78799.1"/>
    <property type="molecule type" value="Genomic_DNA"/>
</dbReference>
<sequence>MNAPEASTTLLEEERLWPFVWTCIGLGAQIPAEGDILPYTLGSLGIHVERLARGGLAARLNRAQHGGCVMVPIQCRSGRKIRCGFTSCGYSLDRGPLPAPLPDEEAPERLAFRGARPELLAPLAVREEAGLIFVHASGAPLEFHLPDGLSDWRDGGAMAQTMLALAWHEVPPRLGGLLRHWMFPNLVYLRGLDGEALLILQPVAPTQTACRLWARGQGQAGAPAFWLERLTGTSGTEPDPTLQHRFAAWAAPLMGRPPAARLQGSAYPRNTRYNVVVA</sequence>
<keyword evidence="1" id="KW-0001">2Fe-2S</keyword>
<keyword evidence="4" id="KW-0411">Iron-sulfur</keyword>
<evidence type="ECO:0000256" key="4">
    <source>
        <dbReference type="ARBA" id="ARBA00023014"/>
    </source>
</evidence>
<dbReference type="InterPro" id="IPR036922">
    <property type="entry name" value="Rieske_2Fe-2S_sf"/>
</dbReference>
<organism evidence="6 7">
    <name type="scientific">Arboricoccus pini</name>
    <dbReference type="NCBI Taxonomy" id="1963835"/>
    <lineage>
        <taxon>Bacteria</taxon>
        <taxon>Pseudomonadati</taxon>
        <taxon>Pseudomonadota</taxon>
        <taxon>Alphaproteobacteria</taxon>
        <taxon>Geminicoccales</taxon>
        <taxon>Geminicoccaceae</taxon>
        <taxon>Arboricoccus</taxon>
    </lineage>
</organism>
<dbReference type="InterPro" id="IPR017941">
    <property type="entry name" value="Rieske_2Fe-2S"/>
</dbReference>
<evidence type="ECO:0000259" key="5">
    <source>
        <dbReference type="PROSITE" id="PS51296"/>
    </source>
</evidence>
<feature type="domain" description="Rieske" evidence="5">
    <location>
        <begin position="21"/>
        <end position="134"/>
    </location>
</feature>
<evidence type="ECO:0000313" key="7">
    <source>
        <dbReference type="Proteomes" id="UP000197065"/>
    </source>
</evidence>
<gene>
    <name evidence="6" type="ORF">SAMN07250955_11946</name>
</gene>
<dbReference type="Gene3D" id="2.102.10.10">
    <property type="entry name" value="Rieske [2Fe-2S] iron-sulphur domain"/>
    <property type="match status" value="1"/>
</dbReference>
<dbReference type="AlphaFoldDB" id="A0A212S135"/>
<keyword evidence="7" id="KW-1185">Reference proteome</keyword>
<dbReference type="SUPFAM" id="SSF50022">
    <property type="entry name" value="ISP domain"/>
    <property type="match status" value="1"/>
</dbReference>
<evidence type="ECO:0000256" key="2">
    <source>
        <dbReference type="ARBA" id="ARBA00022723"/>
    </source>
</evidence>
<dbReference type="GO" id="GO:0046872">
    <property type="term" value="F:metal ion binding"/>
    <property type="evidence" value="ECO:0007669"/>
    <property type="project" value="UniProtKB-KW"/>
</dbReference>
<dbReference type="Proteomes" id="UP000197065">
    <property type="component" value="Unassembled WGS sequence"/>
</dbReference>
<accession>A0A212S135</accession>
<protein>
    <recommendedName>
        <fullName evidence="5">Rieske domain-containing protein</fullName>
    </recommendedName>
</protein>